<protein>
    <submittedName>
        <fullName evidence="2">Uncharacterized protein</fullName>
    </submittedName>
</protein>
<dbReference type="AlphaFoldDB" id="A0AAD6Y237"/>
<gene>
    <name evidence="2" type="ORF">GGX14DRAFT_405917</name>
</gene>
<evidence type="ECO:0000313" key="3">
    <source>
        <dbReference type="Proteomes" id="UP001219525"/>
    </source>
</evidence>
<keyword evidence="3" id="KW-1185">Reference proteome</keyword>
<reference evidence="2" key="1">
    <citation type="submission" date="2023-03" db="EMBL/GenBank/DDBJ databases">
        <title>Massive genome expansion in bonnet fungi (Mycena s.s.) driven by repeated elements and novel gene families across ecological guilds.</title>
        <authorList>
            <consortium name="Lawrence Berkeley National Laboratory"/>
            <person name="Harder C.B."/>
            <person name="Miyauchi S."/>
            <person name="Viragh M."/>
            <person name="Kuo A."/>
            <person name="Thoen E."/>
            <person name="Andreopoulos B."/>
            <person name="Lu D."/>
            <person name="Skrede I."/>
            <person name="Drula E."/>
            <person name="Henrissat B."/>
            <person name="Morin E."/>
            <person name="Kohler A."/>
            <person name="Barry K."/>
            <person name="LaButti K."/>
            <person name="Morin E."/>
            <person name="Salamov A."/>
            <person name="Lipzen A."/>
            <person name="Mereny Z."/>
            <person name="Hegedus B."/>
            <person name="Baldrian P."/>
            <person name="Stursova M."/>
            <person name="Weitz H."/>
            <person name="Taylor A."/>
            <person name="Grigoriev I.V."/>
            <person name="Nagy L.G."/>
            <person name="Martin F."/>
            <person name="Kauserud H."/>
        </authorList>
    </citation>
    <scope>NUCLEOTIDE SEQUENCE</scope>
    <source>
        <strain evidence="2">9144</strain>
    </source>
</reference>
<feature type="compositionally biased region" description="Basic and acidic residues" evidence="1">
    <location>
        <begin position="123"/>
        <end position="150"/>
    </location>
</feature>
<proteinExistence type="predicted"/>
<feature type="region of interest" description="Disordered" evidence="1">
    <location>
        <begin position="30"/>
        <end position="57"/>
    </location>
</feature>
<feature type="region of interest" description="Disordered" evidence="1">
    <location>
        <begin position="113"/>
        <end position="150"/>
    </location>
</feature>
<comment type="caution">
    <text evidence="2">The sequence shown here is derived from an EMBL/GenBank/DDBJ whole genome shotgun (WGS) entry which is preliminary data.</text>
</comment>
<evidence type="ECO:0000256" key="1">
    <source>
        <dbReference type="SAM" id="MobiDB-lite"/>
    </source>
</evidence>
<dbReference type="EMBL" id="JARJCW010000113">
    <property type="protein sequence ID" value="KAJ7193014.1"/>
    <property type="molecule type" value="Genomic_DNA"/>
</dbReference>
<sequence>MYAVPLTVASNGTEPEDTTLRGYLHARGRGSITEGKPMRLQTDDRGESRMSTWGQKPHCWPETALHQLELAGGVDRTDSTAVSCQKQICAESLKYEDAATALCTDSRGRQAACGKGGVSEAAPDGRGKVDDEAAHKGATKAQRDTLREPPPRCQCGEDYIREGKPIALCKLSRLLPVDDVESAAGCYTKEGEQDERTRGGAGSRGRATVSLVSRQSRAESIAEKPLARPVAPARPAPKTASANKEHRGPGASVRPRGEEHGCIE</sequence>
<name>A0AAD6Y237_9AGAR</name>
<feature type="compositionally biased region" description="Basic and acidic residues" evidence="1">
    <location>
        <begin position="255"/>
        <end position="264"/>
    </location>
</feature>
<evidence type="ECO:0000313" key="2">
    <source>
        <dbReference type="EMBL" id="KAJ7193014.1"/>
    </source>
</evidence>
<feature type="compositionally biased region" description="Low complexity" evidence="1">
    <location>
        <begin position="227"/>
        <end position="240"/>
    </location>
</feature>
<dbReference type="Proteomes" id="UP001219525">
    <property type="component" value="Unassembled WGS sequence"/>
</dbReference>
<organism evidence="2 3">
    <name type="scientific">Mycena pura</name>
    <dbReference type="NCBI Taxonomy" id="153505"/>
    <lineage>
        <taxon>Eukaryota</taxon>
        <taxon>Fungi</taxon>
        <taxon>Dikarya</taxon>
        <taxon>Basidiomycota</taxon>
        <taxon>Agaricomycotina</taxon>
        <taxon>Agaricomycetes</taxon>
        <taxon>Agaricomycetidae</taxon>
        <taxon>Agaricales</taxon>
        <taxon>Marasmiineae</taxon>
        <taxon>Mycenaceae</taxon>
        <taxon>Mycena</taxon>
    </lineage>
</organism>
<accession>A0AAD6Y237</accession>
<feature type="region of interest" description="Disordered" evidence="1">
    <location>
        <begin position="188"/>
        <end position="264"/>
    </location>
</feature>
<feature type="compositionally biased region" description="Basic and acidic residues" evidence="1">
    <location>
        <begin position="189"/>
        <end position="198"/>
    </location>
</feature>
<feature type="compositionally biased region" description="Basic and acidic residues" evidence="1">
    <location>
        <begin position="216"/>
        <end position="226"/>
    </location>
</feature>